<accession>B0MYC1</accession>
<name>B0MYC1_9BACT</name>
<sequence length="88" mass="10420">MFEKPNEKNYNKYNIILSIMRRQVYKKVIEIAPDLKRQIAMEMGCTVDTVYNALNLSNPTTGAQPDRIRRRAMELGGKENRKIRWINY</sequence>
<dbReference type="EMBL" id="ABFK02000020">
    <property type="protein sequence ID" value="EDS02499.1"/>
    <property type="molecule type" value="Genomic_DNA"/>
</dbReference>
<reference evidence="1" key="2">
    <citation type="submission" date="2013-09" db="EMBL/GenBank/DDBJ databases">
        <title>Draft genome sequence of Alistipes putredinis (DSM 17216).</title>
        <authorList>
            <person name="Sudarsanam P."/>
            <person name="Ley R."/>
            <person name="Guruge J."/>
            <person name="Turnbaugh P.J."/>
            <person name="Mahowald M."/>
            <person name="Liep D."/>
            <person name="Gordon J."/>
        </authorList>
    </citation>
    <scope>NUCLEOTIDE SEQUENCE</scope>
    <source>
        <strain evidence="1">DSM 17216</strain>
    </source>
</reference>
<dbReference type="AlphaFoldDB" id="B0MYC1"/>
<dbReference type="HOGENOM" id="CLU_2462278_0_0_10"/>
<reference evidence="1" key="1">
    <citation type="submission" date="2007-10" db="EMBL/GenBank/DDBJ databases">
        <authorList>
            <person name="Fulton L."/>
            <person name="Clifton S."/>
            <person name="Fulton B."/>
            <person name="Xu J."/>
            <person name="Minx P."/>
            <person name="Pepin K.H."/>
            <person name="Johnson M."/>
            <person name="Thiruvilangam P."/>
            <person name="Bhonagiri V."/>
            <person name="Nash W.E."/>
            <person name="Mardis E.R."/>
            <person name="Wilson R.K."/>
        </authorList>
    </citation>
    <scope>NUCLEOTIDE SEQUENCE [LARGE SCALE GENOMIC DNA]</scope>
    <source>
        <strain evidence="1">DSM 17216</strain>
    </source>
</reference>
<proteinExistence type="predicted"/>
<dbReference type="Proteomes" id="UP000005819">
    <property type="component" value="Unassembled WGS sequence"/>
</dbReference>
<evidence type="ECO:0000313" key="2">
    <source>
        <dbReference type="Proteomes" id="UP000005819"/>
    </source>
</evidence>
<gene>
    <name evidence="1" type="ORF">ALIPUT_02026</name>
</gene>
<organism evidence="1 2">
    <name type="scientific">Alistipes putredinis DSM 17216</name>
    <dbReference type="NCBI Taxonomy" id="445970"/>
    <lineage>
        <taxon>Bacteria</taxon>
        <taxon>Pseudomonadati</taxon>
        <taxon>Bacteroidota</taxon>
        <taxon>Bacteroidia</taxon>
        <taxon>Bacteroidales</taxon>
        <taxon>Rikenellaceae</taxon>
        <taxon>Alistipes</taxon>
    </lineage>
</organism>
<keyword evidence="2" id="KW-1185">Reference proteome</keyword>
<comment type="caution">
    <text evidence="1">The sequence shown here is derived from an EMBL/GenBank/DDBJ whole genome shotgun (WGS) entry which is preliminary data.</text>
</comment>
<protein>
    <submittedName>
        <fullName evidence="1">Uncharacterized protein</fullName>
    </submittedName>
</protein>
<evidence type="ECO:0000313" key="1">
    <source>
        <dbReference type="EMBL" id="EDS02499.1"/>
    </source>
</evidence>